<dbReference type="GO" id="GO:0016740">
    <property type="term" value="F:transferase activity"/>
    <property type="evidence" value="ECO:0007669"/>
    <property type="project" value="UniProtKB-KW"/>
</dbReference>
<feature type="domain" description="AB hydrolase-1" evidence="2">
    <location>
        <begin position="54"/>
        <end position="171"/>
    </location>
</feature>
<keyword evidence="3" id="KW-0808">Transferase</keyword>
<dbReference type="Pfam" id="PF00561">
    <property type="entry name" value="Abhydrolase_1"/>
    <property type="match status" value="1"/>
</dbReference>
<protein>
    <submittedName>
        <fullName evidence="3">Acetoin dehydrogenase E2 subunit dihydrolipoyllysine-residue acetyltransferase</fullName>
    </submittedName>
</protein>
<feature type="compositionally biased region" description="Basic and acidic residues" evidence="1">
    <location>
        <begin position="247"/>
        <end position="257"/>
    </location>
</feature>
<evidence type="ECO:0000256" key="1">
    <source>
        <dbReference type="SAM" id="MobiDB-lite"/>
    </source>
</evidence>
<organism evidence="3 4">
    <name type="scientific">Rhodococcus gordoniae</name>
    <dbReference type="NCBI Taxonomy" id="223392"/>
    <lineage>
        <taxon>Bacteria</taxon>
        <taxon>Bacillati</taxon>
        <taxon>Actinomycetota</taxon>
        <taxon>Actinomycetes</taxon>
        <taxon>Mycobacteriales</taxon>
        <taxon>Nocardiaceae</taxon>
        <taxon>Rhodococcus</taxon>
    </lineage>
</organism>
<feature type="region of interest" description="Disordered" evidence="1">
    <location>
        <begin position="220"/>
        <end position="306"/>
    </location>
</feature>
<gene>
    <name evidence="3" type="ORF">NCTC13296_03161</name>
</gene>
<dbReference type="AlphaFoldDB" id="A0A379M3G1"/>
<feature type="compositionally biased region" description="Basic residues" evidence="1">
    <location>
        <begin position="20"/>
        <end position="36"/>
    </location>
</feature>
<reference evidence="3 4" key="1">
    <citation type="submission" date="2018-06" db="EMBL/GenBank/DDBJ databases">
        <authorList>
            <consortium name="Pathogen Informatics"/>
            <person name="Doyle S."/>
        </authorList>
    </citation>
    <scope>NUCLEOTIDE SEQUENCE [LARGE SCALE GENOMIC DNA]</scope>
    <source>
        <strain evidence="3 4">NCTC13296</strain>
    </source>
</reference>
<proteinExistence type="predicted"/>
<dbReference type="InterPro" id="IPR000073">
    <property type="entry name" value="AB_hydrolase_1"/>
</dbReference>
<name>A0A379M3G1_9NOCA</name>
<sequence>MLAIGRGNSGARLLDDGRTRRIRRPTGRSRARGAGLRRRRDLGFGRQRSWGASRRLILMDRRGHGDSPDLDGACRTDYEVDAADIVELLGDGAHLVGHSYDAVAAILAAAERPDLVRSLYLIQPGCLKVAESEPVVAENLARARGSQAALPPEFTAEDYLRLTTESVGMLPAEATPKRLRAASTSMRETPCWDAGIPLEPIAAAPWPKLVVVGDRAGAPDEYKRLAGDPLPSDNDDRRPRRSQGSTVHEHEVRRAARADQGPHLGTIGRSVTPRRSRSESFRRRCRAHPGPTTPSRPPVRLWTPADGWPVVVRVRANSRRSCRARVRPSA</sequence>
<keyword evidence="4" id="KW-1185">Reference proteome</keyword>
<dbReference type="SUPFAM" id="SSF53474">
    <property type="entry name" value="alpha/beta-Hydrolases"/>
    <property type="match status" value="1"/>
</dbReference>
<evidence type="ECO:0000313" key="4">
    <source>
        <dbReference type="Proteomes" id="UP000254569"/>
    </source>
</evidence>
<accession>A0A379M3G1</accession>
<evidence type="ECO:0000313" key="3">
    <source>
        <dbReference type="EMBL" id="SUE16286.1"/>
    </source>
</evidence>
<dbReference type="InterPro" id="IPR029058">
    <property type="entry name" value="AB_hydrolase_fold"/>
</dbReference>
<dbReference type="Gene3D" id="3.40.50.1820">
    <property type="entry name" value="alpha/beta hydrolase"/>
    <property type="match status" value="1"/>
</dbReference>
<feature type="region of interest" description="Disordered" evidence="1">
    <location>
        <begin position="15"/>
        <end position="36"/>
    </location>
</feature>
<dbReference type="Proteomes" id="UP000254569">
    <property type="component" value="Unassembled WGS sequence"/>
</dbReference>
<evidence type="ECO:0000259" key="2">
    <source>
        <dbReference type="Pfam" id="PF00561"/>
    </source>
</evidence>
<dbReference type="EMBL" id="UGVI01000001">
    <property type="protein sequence ID" value="SUE16286.1"/>
    <property type="molecule type" value="Genomic_DNA"/>
</dbReference>